<dbReference type="Gene3D" id="3.40.50.1820">
    <property type="entry name" value="alpha/beta hydrolase"/>
    <property type="match status" value="1"/>
</dbReference>
<dbReference type="PANTHER" id="PTHR47030">
    <property type="entry name" value="LIPASE CLASS 3 FAMILY PROTEIN"/>
    <property type="match status" value="1"/>
</dbReference>
<dbReference type="AlphaFoldDB" id="A0AAX4P455"/>
<evidence type="ECO:0000259" key="1">
    <source>
        <dbReference type="Pfam" id="PF01764"/>
    </source>
</evidence>
<dbReference type="Proteomes" id="UP001472866">
    <property type="component" value="Chromosome 03"/>
</dbReference>
<dbReference type="SUPFAM" id="SSF53474">
    <property type="entry name" value="alpha/beta-Hydrolases"/>
    <property type="match status" value="1"/>
</dbReference>
<name>A0AAX4P455_9CHLO</name>
<dbReference type="PANTHER" id="PTHR47030:SF2">
    <property type="entry name" value="LIPASE CLASS 3 FAMILY PROTEIN"/>
    <property type="match status" value="1"/>
</dbReference>
<evidence type="ECO:0000313" key="3">
    <source>
        <dbReference type="EMBL" id="WZN60801.1"/>
    </source>
</evidence>
<dbReference type="Pfam" id="PF01764">
    <property type="entry name" value="Lipase_3"/>
    <property type="match status" value="1"/>
</dbReference>
<reference evidence="3 4" key="1">
    <citation type="submission" date="2024-03" db="EMBL/GenBank/DDBJ databases">
        <title>Complete genome sequence of the green alga Chloropicon roscoffensis RCC1871.</title>
        <authorList>
            <person name="Lemieux C."/>
            <person name="Pombert J.-F."/>
            <person name="Otis C."/>
            <person name="Turmel M."/>
        </authorList>
    </citation>
    <scope>NUCLEOTIDE SEQUENCE [LARGE SCALE GENOMIC DNA]</scope>
    <source>
        <strain evidence="3 4">RCC1871</strain>
    </source>
</reference>
<dbReference type="InterPro" id="IPR002921">
    <property type="entry name" value="Fungal_lipase-type"/>
</dbReference>
<keyword evidence="4" id="KW-1185">Reference proteome</keyword>
<organism evidence="3 4">
    <name type="scientific">Chloropicon roscoffensis</name>
    <dbReference type="NCBI Taxonomy" id="1461544"/>
    <lineage>
        <taxon>Eukaryota</taxon>
        <taxon>Viridiplantae</taxon>
        <taxon>Chlorophyta</taxon>
        <taxon>Chloropicophyceae</taxon>
        <taxon>Chloropicales</taxon>
        <taxon>Chloropicaceae</taxon>
        <taxon>Chloropicon</taxon>
    </lineage>
</organism>
<evidence type="ECO:0000313" key="4">
    <source>
        <dbReference type="Proteomes" id="UP001472866"/>
    </source>
</evidence>
<dbReference type="Pfam" id="PF24057">
    <property type="entry name" value="DUF7358"/>
    <property type="match status" value="1"/>
</dbReference>
<dbReference type="CDD" id="cd00519">
    <property type="entry name" value="Lipase_3"/>
    <property type="match status" value="1"/>
</dbReference>
<feature type="domain" description="Fungal lipase-type" evidence="1">
    <location>
        <begin position="451"/>
        <end position="602"/>
    </location>
</feature>
<accession>A0AAX4P455</accession>
<sequence length="860" mass="96981">METTPAASARRQPTLGHRLEAVSRSIEAMNLRIRISALVAALLQSANLSFCAVLLSWQARSPSATCRTRTWVFSLSQVILSSLRLVLMACSAALTYKAGRAAVQEALFSEQKTTKSKYETRESAQRDAETVVALRSATQHHYDWILWLHSFAEPAFSLVQLGFSIAITILFAERFEECSRGRRKAYVDLSMASLACQWGFVCFRLAYGPEVITWRGLFGFKSGPWEKHYQEKIEHLIRFLLCCFLRKPSYMFVSEDARGRASHPVAMGLAKMFQFRAHRTASMIEFFRALDHIRREDNAKTEKLRQKQLSEWLEERPLSGRHKKLLLEATSFVRFSSASYTGIALDLIRMLKHMNPFLTMRRQELFRSAFSPQTGSLADSNMLEARVRGDSFYGGHTKAFVRYACIDFDDVLGGRIGACEGQHIRPAAMSSVTGLLSYFVVRSEDQRTLIISIRGTADMEDVLIDLNAFEGVCLHEDVGLENPDKSGLKGCGWAHYGVLEATREVYLELMGENRTEGILPRLMNSPEYEDWALRVVGQSLGAAVASLLTLRLRKRYPHIHCFAYNSLPVVDDNVVATVGVETCKALVTQVTCDQDVVSRCTFPSVMRMHERVCREIIRVQQANPWRGRCCPVCCPDFRGTGAGCNFVCNIMCHCLCKSNDHLHETFDAHGRCHKSPTYVISTPEELGELYRRAQEADRSAGTVRSQPMTAESAWKPEMMTLDTSTRNVVPELGKSNALLQSLDGKKKWMDHKTFKERWENLRSSISMMDTDASGSLDDSLNQQSQIELSFGGIKFVLFGEILDVVSCLDGEEHTWFAKAATPEEYEDIVVCDSVFTDHVPWNLEAGLNLISERIVAKRNL</sequence>
<proteinExistence type="predicted"/>
<protein>
    <submittedName>
        <fullName evidence="3">Lipase_3 domain-containing protein</fullName>
    </submittedName>
</protein>
<dbReference type="InterPro" id="IPR055782">
    <property type="entry name" value="DUF7358"/>
</dbReference>
<dbReference type="GO" id="GO:0006629">
    <property type="term" value="P:lipid metabolic process"/>
    <property type="evidence" value="ECO:0007669"/>
    <property type="project" value="InterPro"/>
</dbReference>
<evidence type="ECO:0000259" key="2">
    <source>
        <dbReference type="Pfam" id="PF24057"/>
    </source>
</evidence>
<feature type="domain" description="DUF7358" evidence="2">
    <location>
        <begin position="33"/>
        <end position="256"/>
    </location>
</feature>
<dbReference type="InterPro" id="IPR029058">
    <property type="entry name" value="AB_hydrolase_fold"/>
</dbReference>
<dbReference type="EMBL" id="CP151503">
    <property type="protein sequence ID" value="WZN60801.1"/>
    <property type="molecule type" value="Genomic_DNA"/>
</dbReference>
<gene>
    <name evidence="3" type="ORF">HKI87_03g23350</name>
</gene>